<evidence type="ECO:0000256" key="1">
    <source>
        <dbReference type="ARBA" id="ARBA00022553"/>
    </source>
</evidence>
<dbReference type="InterPro" id="IPR011006">
    <property type="entry name" value="CheY-like_superfamily"/>
</dbReference>
<dbReference type="InterPro" id="IPR016032">
    <property type="entry name" value="Sig_transdc_resp-reg_C-effctor"/>
</dbReference>
<evidence type="ECO:0000256" key="5">
    <source>
        <dbReference type="PROSITE-ProRule" id="PRU00169"/>
    </source>
</evidence>
<feature type="domain" description="HTH luxR-type" evidence="6">
    <location>
        <begin position="143"/>
        <end position="211"/>
    </location>
</feature>
<dbReference type="Gene3D" id="3.40.50.2300">
    <property type="match status" value="1"/>
</dbReference>
<keyword evidence="3" id="KW-0238">DNA-binding</keyword>
<dbReference type="InterPro" id="IPR000792">
    <property type="entry name" value="Tscrpt_reg_LuxR_C"/>
</dbReference>
<dbReference type="PANTHER" id="PTHR43214">
    <property type="entry name" value="TWO-COMPONENT RESPONSE REGULATOR"/>
    <property type="match status" value="1"/>
</dbReference>
<keyword evidence="1 5" id="KW-0597">Phosphoprotein</keyword>
<evidence type="ECO:0000313" key="9">
    <source>
        <dbReference type="Proteomes" id="UP000196027"/>
    </source>
</evidence>
<dbReference type="CDD" id="cd17535">
    <property type="entry name" value="REC_NarL-like"/>
    <property type="match status" value="1"/>
</dbReference>
<dbReference type="GO" id="GO:0000160">
    <property type="term" value="P:phosphorelay signal transduction system"/>
    <property type="evidence" value="ECO:0007669"/>
    <property type="project" value="InterPro"/>
</dbReference>
<proteinExistence type="predicted"/>
<evidence type="ECO:0000259" key="7">
    <source>
        <dbReference type="PROSITE" id="PS50110"/>
    </source>
</evidence>
<accession>A0A1Y0IGI7</accession>
<evidence type="ECO:0000256" key="4">
    <source>
        <dbReference type="ARBA" id="ARBA00023163"/>
    </source>
</evidence>
<dbReference type="Pfam" id="PF00196">
    <property type="entry name" value="GerE"/>
    <property type="match status" value="1"/>
</dbReference>
<dbReference type="SUPFAM" id="SSF52172">
    <property type="entry name" value="CheY-like"/>
    <property type="match status" value="1"/>
</dbReference>
<feature type="domain" description="Response regulatory" evidence="7">
    <location>
        <begin position="3"/>
        <end position="119"/>
    </location>
</feature>
<evidence type="ECO:0000313" key="8">
    <source>
        <dbReference type="EMBL" id="ARU59390.1"/>
    </source>
</evidence>
<dbReference type="PROSITE" id="PS50110">
    <property type="entry name" value="RESPONSE_REGULATORY"/>
    <property type="match status" value="1"/>
</dbReference>
<dbReference type="SMART" id="SM00421">
    <property type="entry name" value="HTH_LUXR"/>
    <property type="match status" value="1"/>
</dbReference>
<dbReference type="PANTHER" id="PTHR43214:SF41">
    <property type="entry name" value="NITRATE_NITRITE RESPONSE REGULATOR PROTEIN NARP"/>
    <property type="match status" value="1"/>
</dbReference>
<dbReference type="InterPro" id="IPR001789">
    <property type="entry name" value="Sig_transdc_resp-reg_receiver"/>
</dbReference>
<evidence type="ECO:0000256" key="2">
    <source>
        <dbReference type="ARBA" id="ARBA00023015"/>
    </source>
</evidence>
<dbReference type="PRINTS" id="PR00038">
    <property type="entry name" value="HTHLUXR"/>
</dbReference>
<name>A0A1Y0IGI7_9GAMM</name>
<evidence type="ECO:0000259" key="6">
    <source>
        <dbReference type="PROSITE" id="PS50043"/>
    </source>
</evidence>
<dbReference type="CDD" id="cd06170">
    <property type="entry name" value="LuxR_C_like"/>
    <property type="match status" value="1"/>
</dbReference>
<keyword evidence="9" id="KW-1185">Reference proteome</keyword>
<feature type="modified residue" description="4-aspartylphosphate" evidence="5">
    <location>
        <position position="54"/>
    </location>
</feature>
<dbReference type="AlphaFoldDB" id="A0A1Y0IGI7"/>
<dbReference type="InterPro" id="IPR039420">
    <property type="entry name" value="WalR-like"/>
</dbReference>
<dbReference type="Pfam" id="PF00072">
    <property type="entry name" value="Response_reg"/>
    <property type="match status" value="1"/>
</dbReference>
<dbReference type="PROSITE" id="PS50043">
    <property type="entry name" value="HTH_LUXR_2"/>
    <property type="match status" value="1"/>
</dbReference>
<reference evidence="8 9" key="1">
    <citation type="submission" date="2017-05" db="EMBL/GenBank/DDBJ databases">
        <title>Genomic insights into alkan degradation activity of Oleiphilus messinensis.</title>
        <authorList>
            <person name="Kozyavkin S.A."/>
            <person name="Slesarev A.I."/>
            <person name="Golyshin P.N."/>
            <person name="Korzhenkov A."/>
            <person name="Golyshina O.N."/>
            <person name="Toshchakov S.V."/>
        </authorList>
    </citation>
    <scope>NUCLEOTIDE SEQUENCE [LARGE SCALE GENOMIC DNA]</scope>
    <source>
        <strain evidence="8 9">ME102</strain>
    </source>
</reference>
<dbReference type="InterPro" id="IPR058245">
    <property type="entry name" value="NreC/VraR/RcsB-like_REC"/>
</dbReference>
<dbReference type="SUPFAM" id="SSF46894">
    <property type="entry name" value="C-terminal effector domain of the bipartite response regulators"/>
    <property type="match status" value="1"/>
</dbReference>
<dbReference type="RefSeq" id="WP_087464070.1">
    <property type="nucleotide sequence ID" value="NZ_CP021425.1"/>
</dbReference>
<dbReference type="OrthoDB" id="7569831at2"/>
<sequence length="214" mass="23761">MTKVLLVDDHAIIRKGMIQILEEAGTPFDIGEAGNGVEAIQKIRNEDWDMVLLDIAMPGKRGIDVLGQIKSEKPKLPVLILSSYPEEQYAVRLIRAGAVGYINKKSAPEQLLDAIQTVSKGKKFINATVAGLLAESLVDNQGDDDDQPIHERLSDREFHVFLQLALGVPLTDIAEELSLSVKTIATYRARLLEKMKMKNNAELTLYAIRNKLIE</sequence>
<dbReference type="GO" id="GO:0006355">
    <property type="term" value="P:regulation of DNA-templated transcription"/>
    <property type="evidence" value="ECO:0007669"/>
    <property type="project" value="InterPro"/>
</dbReference>
<keyword evidence="2" id="KW-0805">Transcription regulation</keyword>
<protein>
    <submittedName>
        <fullName evidence="8">Response regulator receiver-modulated signal transduction LuxR family transcriptional regulator</fullName>
    </submittedName>
</protein>
<evidence type="ECO:0000256" key="3">
    <source>
        <dbReference type="ARBA" id="ARBA00023125"/>
    </source>
</evidence>
<dbReference type="SMART" id="SM00448">
    <property type="entry name" value="REC"/>
    <property type="match status" value="1"/>
</dbReference>
<gene>
    <name evidence="8" type="ORF">OLMES_5410</name>
</gene>
<dbReference type="Proteomes" id="UP000196027">
    <property type="component" value="Chromosome"/>
</dbReference>
<dbReference type="KEGG" id="ome:OLMES_5410"/>
<dbReference type="GO" id="GO:0003677">
    <property type="term" value="F:DNA binding"/>
    <property type="evidence" value="ECO:0007669"/>
    <property type="project" value="UniProtKB-KW"/>
</dbReference>
<organism evidence="8 9">
    <name type="scientific">Oleiphilus messinensis</name>
    <dbReference type="NCBI Taxonomy" id="141451"/>
    <lineage>
        <taxon>Bacteria</taxon>
        <taxon>Pseudomonadati</taxon>
        <taxon>Pseudomonadota</taxon>
        <taxon>Gammaproteobacteria</taxon>
        <taxon>Oceanospirillales</taxon>
        <taxon>Oleiphilaceae</taxon>
        <taxon>Oleiphilus</taxon>
    </lineage>
</organism>
<dbReference type="EMBL" id="CP021425">
    <property type="protein sequence ID" value="ARU59390.1"/>
    <property type="molecule type" value="Genomic_DNA"/>
</dbReference>
<keyword evidence="4" id="KW-0804">Transcription</keyword>